<dbReference type="PANTHER" id="PTHR11735">
    <property type="entry name" value="TRNA N6-ADENOSINE THREONYLCARBAMOYLTRANSFERASE"/>
    <property type="match status" value="1"/>
</dbReference>
<keyword evidence="5 8" id="KW-0408">Iron</keyword>
<dbReference type="SUPFAM" id="SSF53067">
    <property type="entry name" value="Actin-like ATPase domain"/>
    <property type="match status" value="2"/>
</dbReference>
<dbReference type="GO" id="GO:0005737">
    <property type="term" value="C:cytoplasm"/>
    <property type="evidence" value="ECO:0007669"/>
    <property type="project" value="UniProtKB-SubCell"/>
</dbReference>
<evidence type="ECO:0000256" key="3">
    <source>
        <dbReference type="ARBA" id="ARBA00022694"/>
    </source>
</evidence>
<evidence type="ECO:0000313" key="11">
    <source>
        <dbReference type="Proteomes" id="UP000230973"/>
    </source>
</evidence>
<comment type="cofactor">
    <cofactor evidence="8">
        <name>Fe(2+)</name>
        <dbReference type="ChEBI" id="CHEBI:29033"/>
    </cofactor>
    <text evidence="8">Binds 1 Fe(2+) ion per subunit.</text>
</comment>
<keyword evidence="3 8" id="KW-0819">tRNA processing</keyword>
<evidence type="ECO:0000256" key="8">
    <source>
        <dbReference type="HAMAP-Rule" id="MF_01445"/>
    </source>
</evidence>
<dbReference type="FunFam" id="3.30.420.40:FF:000040">
    <property type="entry name" value="tRNA N6-adenosine threonylcarbamoyltransferase"/>
    <property type="match status" value="1"/>
</dbReference>
<organism evidence="10 11">
    <name type="scientific">Candidatus Uhrbacteria bacterium CG_4_10_14_0_8_um_filter_58_22</name>
    <dbReference type="NCBI Taxonomy" id="1975029"/>
    <lineage>
        <taxon>Bacteria</taxon>
        <taxon>Candidatus Uhriibacteriota</taxon>
    </lineage>
</organism>
<dbReference type="Gene3D" id="3.30.420.40">
    <property type="match status" value="2"/>
</dbReference>
<protein>
    <recommendedName>
        <fullName evidence="8">tRNA N6-adenosine threonylcarbamoyltransferase</fullName>
        <ecNumber evidence="8">2.3.1.234</ecNumber>
    </recommendedName>
    <alternativeName>
        <fullName evidence="8">N6-L-threonylcarbamoyladenine synthase</fullName>
        <shortName evidence="8">t(6)A synthase</shortName>
    </alternativeName>
    <alternativeName>
        <fullName evidence="8">t(6)A37 threonylcarbamoyladenosine biosynthesis protein TsaD</fullName>
    </alternativeName>
    <alternativeName>
        <fullName evidence="8">tRNA threonylcarbamoyladenosine biosynthesis protein TsaD</fullName>
    </alternativeName>
</protein>
<proteinExistence type="inferred from homology"/>
<dbReference type="Proteomes" id="UP000230973">
    <property type="component" value="Unassembled WGS sequence"/>
</dbReference>
<dbReference type="GO" id="GO:0061711">
    <property type="term" value="F:tRNA N(6)-L-threonylcarbamoyladenine synthase activity"/>
    <property type="evidence" value="ECO:0007669"/>
    <property type="project" value="UniProtKB-EC"/>
</dbReference>
<dbReference type="GO" id="GO:0002949">
    <property type="term" value="P:tRNA threonylcarbamoyladenosine modification"/>
    <property type="evidence" value="ECO:0007669"/>
    <property type="project" value="UniProtKB-UniRule"/>
</dbReference>
<dbReference type="InterPro" id="IPR000905">
    <property type="entry name" value="Gcp-like_dom"/>
</dbReference>
<dbReference type="EC" id="2.3.1.234" evidence="8"/>
<gene>
    <name evidence="8 10" type="primary">tsaD</name>
    <name evidence="10" type="ORF">COY93_01495</name>
</gene>
<dbReference type="PRINTS" id="PR00789">
    <property type="entry name" value="OSIALOPTASE"/>
</dbReference>
<dbReference type="GO" id="GO:0005506">
    <property type="term" value="F:iron ion binding"/>
    <property type="evidence" value="ECO:0007669"/>
    <property type="project" value="UniProtKB-UniRule"/>
</dbReference>
<dbReference type="InterPro" id="IPR017861">
    <property type="entry name" value="KAE1/TsaD"/>
</dbReference>
<feature type="binding site" evidence="8">
    <location>
        <position position="123"/>
    </location>
    <ligand>
        <name>Fe cation</name>
        <dbReference type="ChEBI" id="CHEBI:24875"/>
    </ligand>
</feature>
<comment type="similarity">
    <text evidence="8">Belongs to the KAE1 / TsaD family.</text>
</comment>
<feature type="binding site" evidence="8">
    <location>
        <position position="291"/>
    </location>
    <ligand>
        <name>substrate</name>
    </ligand>
</feature>
<feature type="binding site" evidence="8">
    <location>
        <position position="321"/>
    </location>
    <ligand>
        <name>Fe cation</name>
        <dbReference type="ChEBI" id="CHEBI:24875"/>
    </ligand>
</feature>
<feature type="binding site" evidence="8">
    <location>
        <position position="119"/>
    </location>
    <ligand>
        <name>Fe cation</name>
        <dbReference type="ChEBI" id="CHEBI:24875"/>
    </ligand>
</feature>
<evidence type="ECO:0000256" key="7">
    <source>
        <dbReference type="ARBA" id="ARBA00048117"/>
    </source>
</evidence>
<dbReference type="NCBIfam" id="TIGR03723">
    <property type="entry name" value="T6A_TsaD_YgjD"/>
    <property type="match status" value="1"/>
</dbReference>
<dbReference type="PANTHER" id="PTHR11735:SF6">
    <property type="entry name" value="TRNA N6-ADENOSINE THREONYLCARBAMOYLTRANSFERASE, MITOCHONDRIAL"/>
    <property type="match status" value="1"/>
</dbReference>
<evidence type="ECO:0000256" key="6">
    <source>
        <dbReference type="ARBA" id="ARBA00023315"/>
    </source>
</evidence>
<evidence type="ECO:0000256" key="5">
    <source>
        <dbReference type="ARBA" id="ARBA00023004"/>
    </source>
</evidence>
<comment type="subcellular location">
    <subcellularLocation>
        <location evidence="8">Cytoplasm</location>
    </subcellularLocation>
</comment>
<sequence>MRIIGIESSCDDSAVAYLEMRDGKVVRLEQVVASQLVHANYGGVVPEVAAREHSAKLPVILKELAHLVVGTADGAKLGRVTDLVAATAGPGLATSLRVGLDTARGLAAAWNKPFFAINHIDGHVSANWLPGKDAPSPLEGNDPFPAVALVVSGGHTELLRLSGHGDYELLGATLDDAAGEAFDKTAKLMGLGYPGGPAISRAAVNGNPQAYDFPRPMSGTDDFNFSFSGLKTSVRYFIEKNVERLSDPQFVADLSASVEQAIVDVLVLKTVWAAEACGSRTVLLAGGVAANRKLRETLRSVLADRLPDVRFVEPRPEHCTDNAAMIAMAGHLQSARRGPDDWRISEADPNWELGR</sequence>
<dbReference type="PROSITE" id="PS01016">
    <property type="entry name" value="GLYCOPROTEASE"/>
    <property type="match status" value="1"/>
</dbReference>
<keyword evidence="4 8" id="KW-0479">Metal-binding</keyword>
<dbReference type="AlphaFoldDB" id="A0A2M7QAJ4"/>
<keyword evidence="2 8" id="KW-0808">Transferase</keyword>
<evidence type="ECO:0000256" key="1">
    <source>
        <dbReference type="ARBA" id="ARBA00022490"/>
    </source>
</evidence>
<reference evidence="11" key="1">
    <citation type="submission" date="2017-09" db="EMBL/GenBank/DDBJ databases">
        <title>Depth-based differentiation of microbial function through sediment-hosted aquifers and enrichment of novel symbionts in the deep terrestrial subsurface.</title>
        <authorList>
            <person name="Probst A.J."/>
            <person name="Ladd B."/>
            <person name="Jarett J.K."/>
            <person name="Geller-Mcgrath D.E."/>
            <person name="Sieber C.M.K."/>
            <person name="Emerson J.B."/>
            <person name="Anantharaman K."/>
            <person name="Thomas B.C."/>
            <person name="Malmstrom R."/>
            <person name="Stieglmeier M."/>
            <person name="Klingl A."/>
            <person name="Woyke T."/>
            <person name="Ryan C.M."/>
            <person name="Banfield J.F."/>
        </authorList>
    </citation>
    <scope>NUCLEOTIDE SEQUENCE [LARGE SCALE GENOMIC DNA]</scope>
</reference>
<comment type="caution">
    <text evidence="8">Lacks conserved residue(s) required for the propagation of feature annotation.</text>
</comment>
<evidence type="ECO:0000313" key="10">
    <source>
        <dbReference type="EMBL" id="PIY63015.1"/>
    </source>
</evidence>
<feature type="binding site" evidence="8">
    <location>
        <begin position="150"/>
        <end position="154"/>
    </location>
    <ligand>
        <name>substrate</name>
    </ligand>
</feature>
<dbReference type="HAMAP" id="MF_01445">
    <property type="entry name" value="TsaD"/>
    <property type="match status" value="1"/>
</dbReference>
<dbReference type="InterPro" id="IPR043129">
    <property type="entry name" value="ATPase_NBD"/>
</dbReference>
<feature type="domain" description="Gcp-like" evidence="9">
    <location>
        <begin position="28"/>
        <end position="327"/>
    </location>
</feature>
<evidence type="ECO:0000256" key="4">
    <source>
        <dbReference type="ARBA" id="ARBA00022723"/>
    </source>
</evidence>
<keyword evidence="1 8" id="KW-0963">Cytoplasm</keyword>
<keyword evidence="6 8" id="KW-0012">Acyltransferase</keyword>
<evidence type="ECO:0000256" key="2">
    <source>
        <dbReference type="ARBA" id="ARBA00022679"/>
    </source>
</evidence>
<feature type="binding site" evidence="8">
    <location>
        <position position="183"/>
    </location>
    <ligand>
        <name>substrate</name>
    </ligand>
</feature>
<dbReference type="NCBIfam" id="TIGR00329">
    <property type="entry name" value="gcp_kae1"/>
    <property type="match status" value="1"/>
</dbReference>
<comment type="catalytic activity">
    <reaction evidence="7 8">
        <text>L-threonylcarbamoyladenylate + adenosine(37) in tRNA = N(6)-L-threonylcarbamoyladenosine(37) in tRNA + AMP + H(+)</text>
        <dbReference type="Rhea" id="RHEA:37059"/>
        <dbReference type="Rhea" id="RHEA-COMP:10162"/>
        <dbReference type="Rhea" id="RHEA-COMP:10163"/>
        <dbReference type="ChEBI" id="CHEBI:15378"/>
        <dbReference type="ChEBI" id="CHEBI:73682"/>
        <dbReference type="ChEBI" id="CHEBI:74411"/>
        <dbReference type="ChEBI" id="CHEBI:74418"/>
        <dbReference type="ChEBI" id="CHEBI:456215"/>
        <dbReference type="EC" id="2.3.1.234"/>
    </reaction>
</comment>
<evidence type="ECO:0000259" key="9">
    <source>
        <dbReference type="Pfam" id="PF00814"/>
    </source>
</evidence>
<comment type="function">
    <text evidence="8">Required for the formation of a threonylcarbamoyl group on adenosine at position 37 (t(6)A37) in tRNAs that read codons beginning with adenine. Is involved in the transfer of the threonylcarbamoyl moiety of threonylcarbamoyl-AMP (TC-AMP) to the N6 group of A37, together with TsaE and TsaB. TsaD likely plays a direct catalytic role in this reaction.</text>
</comment>
<feature type="binding site" evidence="8">
    <location>
        <position position="196"/>
    </location>
    <ligand>
        <name>substrate</name>
    </ligand>
</feature>
<dbReference type="InterPro" id="IPR022450">
    <property type="entry name" value="TsaD"/>
</dbReference>
<comment type="caution">
    <text evidence="10">The sequence shown here is derived from an EMBL/GenBank/DDBJ whole genome shotgun (WGS) entry which is preliminary data.</text>
</comment>
<dbReference type="InterPro" id="IPR017860">
    <property type="entry name" value="Peptidase_M22_CS"/>
</dbReference>
<dbReference type="EMBL" id="PFLC01000020">
    <property type="protein sequence ID" value="PIY63015.1"/>
    <property type="molecule type" value="Genomic_DNA"/>
</dbReference>
<name>A0A2M7QAJ4_9BACT</name>
<dbReference type="Pfam" id="PF00814">
    <property type="entry name" value="TsaD"/>
    <property type="match status" value="1"/>
</dbReference>
<accession>A0A2M7QAJ4</accession>